<comment type="caution">
    <text evidence="1">The sequence shown here is derived from an EMBL/GenBank/DDBJ whole genome shotgun (WGS) entry which is preliminary data.</text>
</comment>
<evidence type="ECO:0000313" key="2">
    <source>
        <dbReference type="Proteomes" id="UP000447434"/>
    </source>
</evidence>
<dbReference type="AlphaFoldDB" id="A0A6A4NEA1"/>
<name>A0A6A4NEA1_LUPAL</name>
<dbReference type="EMBL" id="WOCE01000024">
    <property type="protein sequence ID" value="KAE9585599.1"/>
    <property type="molecule type" value="Genomic_DNA"/>
</dbReference>
<accession>A0A6A4NEA1</accession>
<keyword evidence="2" id="KW-1185">Reference proteome</keyword>
<sequence length="54" mass="6575">MNERKKVIGLMPLCFLSNIRRKTSRKNWMRIDCPKPRGEHESSWDRLRFVLTRS</sequence>
<evidence type="ECO:0000313" key="1">
    <source>
        <dbReference type="EMBL" id="KAE9585599.1"/>
    </source>
</evidence>
<proteinExistence type="predicted"/>
<organism evidence="1 2">
    <name type="scientific">Lupinus albus</name>
    <name type="common">White lupine</name>
    <name type="synonym">Lupinus termis</name>
    <dbReference type="NCBI Taxonomy" id="3870"/>
    <lineage>
        <taxon>Eukaryota</taxon>
        <taxon>Viridiplantae</taxon>
        <taxon>Streptophyta</taxon>
        <taxon>Embryophyta</taxon>
        <taxon>Tracheophyta</taxon>
        <taxon>Spermatophyta</taxon>
        <taxon>Magnoliopsida</taxon>
        <taxon>eudicotyledons</taxon>
        <taxon>Gunneridae</taxon>
        <taxon>Pentapetalae</taxon>
        <taxon>rosids</taxon>
        <taxon>fabids</taxon>
        <taxon>Fabales</taxon>
        <taxon>Fabaceae</taxon>
        <taxon>Papilionoideae</taxon>
        <taxon>50 kb inversion clade</taxon>
        <taxon>genistoids sensu lato</taxon>
        <taxon>core genistoids</taxon>
        <taxon>Genisteae</taxon>
        <taxon>Lupinus</taxon>
    </lineage>
</organism>
<protein>
    <submittedName>
        <fullName evidence="1">Uncharacterized protein</fullName>
    </submittedName>
</protein>
<reference evidence="2" key="1">
    <citation type="journal article" date="2020" name="Nat. Commun.">
        <title>Genome sequence of the cluster root forming white lupin.</title>
        <authorList>
            <person name="Hufnagel B."/>
            <person name="Marques A."/>
            <person name="Soriano A."/>
            <person name="Marques L."/>
            <person name="Divol F."/>
            <person name="Doumas P."/>
            <person name="Sallet E."/>
            <person name="Mancinotti D."/>
            <person name="Carrere S."/>
            <person name="Marande W."/>
            <person name="Arribat S."/>
            <person name="Keller J."/>
            <person name="Huneau C."/>
            <person name="Blein T."/>
            <person name="Aime D."/>
            <person name="Laguerre M."/>
            <person name="Taylor J."/>
            <person name="Schubert V."/>
            <person name="Nelson M."/>
            <person name="Geu-Flores F."/>
            <person name="Crespi M."/>
            <person name="Gallardo-Guerrero K."/>
            <person name="Delaux P.-M."/>
            <person name="Salse J."/>
            <person name="Berges H."/>
            <person name="Guyot R."/>
            <person name="Gouzy J."/>
            <person name="Peret B."/>
        </authorList>
    </citation>
    <scope>NUCLEOTIDE SEQUENCE [LARGE SCALE GENOMIC DNA]</scope>
    <source>
        <strain evidence="2">cv. Amiga</strain>
    </source>
</reference>
<dbReference type="Proteomes" id="UP000447434">
    <property type="component" value="Chromosome 24"/>
</dbReference>
<gene>
    <name evidence="1" type="ORF">Lalb_Chr24g0393011</name>
</gene>